<evidence type="ECO:0000313" key="3">
    <source>
        <dbReference type="Proteomes" id="UP001396898"/>
    </source>
</evidence>
<evidence type="ECO:0000313" key="2">
    <source>
        <dbReference type="EMBL" id="KAK8017253.1"/>
    </source>
</evidence>
<reference evidence="2 3" key="1">
    <citation type="submission" date="2023-01" db="EMBL/GenBank/DDBJ databases">
        <title>Analysis of 21 Apiospora genomes using comparative genomics revels a genus with tremendous synthesis potential of carbohydrate active enzymes and secondary metabolites.</title>
        <authorList>
            <person name="Sorensen T."/>
        </authorList>
    </citation>
    <scope>NUCLEOTIDE SEQUENCE [LARGE SCALE GENOMIC DNA]</scope>
    <source>
        <strain evidence="2 3">CBS 20057</strain>
    </source>
</reference>
<feature type="domain" description="Heterokaryon incompatibility" evidence="1">
    <location>
        <begin position="37"/>
        <end position="131"/>
    </location>
</feature>
<keyword evidence="3" id="KW-1185">Reference proteome</keyword>
<dbReference type="Proteomes" id="UP001396898">
    <property type="component" value="Unassembled WGS sequence"/>
</dbReference>
<proteinExistence type="predicted"/>
<protein>
    <recommendedName>
        <fullName evidence="1">Heterokaryon incompatibility domain-containing protein</fullName>
    </recommendedName>
</protein>
<organism evidence="2 3">
    <name type="scientific">Apiospora marii</name>
    <dbReference type="NCBI Taxonomy" id="335849"/>
    <lineage>
        <taxon>Eukaryota</taxon>
        <taxon>Fungi</taxon>
        <taxon>Dikarya</taxon>
        <taxon>Ascomycota</taxon>
        <taxon>Pezizomycotina</taxon>
        <taxon>Sordariomycetes</taxon>
        <taxon>Xylariomycetidae</taxon>
        <taxon>Amphisphaeriales</taxon>
        <taxon>Apiosporaceae</taxon>
        <taxon>Apiospora</taxon>
    </lineage>
</organism>
<dbReference type="PANTHER" id="PTHR24148:SF64">
    <property type="entry name" value="HETEROKARYON INCOMPATIBILITY DOMAIN-CONTAINING PROTEIN"/>
    <property type="match status" value="1"/>
</dbReference>
<comment type="caution">
    <text evidence="2">The sequence shown here is derived from an EMBL/GenBank/DDBJ whole genome shotgun (WGS) entry which is preliminary data.</text>
</comment>
<dbReference type="PANTHER" id="PTHR24148">
    <property type="entry name" value="ANKYRIN REPEAT DOMAIN-CONTAINING PROTEIN 39 HOMOLOG-RELATED"/>
    <property type="match status" value="1"/>
</dbReference>
<dbReference type="EMBL" id="JAQQWI010000011">
    <property type="protein sequence ID" value="KAK8017253.1"/>
    <property type="molecule type" value="Genomic_DNA"/>
</dbReference>
<evidence type="ECO:0000259" key="1">
    <source>
        <dbReference type="Pfam" id="PF06985"/>
    </source>
</evidence>
<dbReference type="InterPro" id="IPR052895">
    <property type="entry name" value="HetReg/Transcr_Mod"/>
</dbReference>
<gene>
    <name evidence="2" type="ORF">PG991_008329</name>
</gene>
<dbReference type="Pfam" id="PF06985">
    <property type="entry name" value="HET"/>
    <property type="match status" value="1"/>
</dbReference>
<sequence length="185" mass="20406">MPDALNAGLLTILPDDDLNAAIRCSLKVVSLDDTSEFDALSYVWGDVDDCETIYVESESMLVTANLVAALRRLRPRPSHQSQYQAERVLWVDAICIDQGHTSEKSAQIPLMAQLYQQAKSVLAWLGEPTEAMEAAILWAEEFTLCSNDGGVGALLNEDFTLTALVQFNISRRLFGERKCDDAAAH</sequence>
<name>A0ABR1RSP0_9PEZI</name>
<accession>A0ABR1RSP0</accession>
<dbReference type="InterPro" id="IPR010730">
    <property type="entry name" value="HET"/>
</dbReference>